<feature type="region of interest" description="Disordered" evidence="1">
    <location>
        <begin position="1"/>
        <end position="44"/>
    </location>
</feature>
<name>A0A6J7LL18_9ZZZZ</name>
<dbReference type="EMBL" id="CAFBNE010000150">
    <property type="protein sequence ID" value="CAB4967912.1"/>
    <property type="molecule type" value="Genomic_DNA"/>
</dbReference>
<evidence type="ECO:0000313" key="2">
    <source>
        <dbReference type="EMBL" id="CAB4967912.1"/>
    </source>
</evidence>
<organism evidence="2">
    <name type="scientific">freshwater metagenome</name>
    <dbReference type="NCBI Taxonomy" id="449393"/>
    <lineage>
        <taxon>unclassified sequences</taxon>
        <taxon>metagenomes</taxon>
        <taxon>ecological metagenomes</taxon>
    </lineage>
</organism>
<dbReference type="AlphaFoldDB" id="A0A6J7LL18"/>
<proteinExistence type="predicted"/>
<protein>
    <submittedName>
        <fullName evidence="2">Unannotated protein</fullName>
    </submittedName>
</protein>
<evidence type="ECO:0000256" key="1">
    <source>
        <dbReference type="SAM" id="MobiDB-lite"/>
    </source>
</evidence>
<sequence>MAEVDIDDVASPGGSLGVEGDGPHHARIQPRVEPDSRGAPSRRERRNVEDIGIRILGKVVVGHQRRLVIHRKGRVDDSAEVGRVEVHLGPRGVVALLELSEAGVEVEPAREGAVDDVVGVHAFRLLLRKLLPGEVLLDLVADHRIGGAEVLLDVRDLVGDPGHEVGVRAVGGGAAVGREVDDLGLLGLPVAVDAADALLEP</sequence>
<reference evidence="2" key="1">
    <citation type="submission" date="2020-05" db="EMBL/GenBank/DDBJ databases">
        <authorList>
            <person name="Chiriac C."/>
            <person name="Salcher M."/>
            <person name="Ghai R."/>
            <person name="Kavagutti S V."/>
        </authorList>
    </citation>
    <scope>NUCLEOTIDE SEQUENCE</scope>
</reference>
<accession>A0A6J7LL18</accession>
<gene>
    <name evidence="2" type="ORF">UFOPK3772_03044</name>
</gene>